<dbReference type="InterPro" id="IPR029063">
    <property type="entry name" value="SAM-dependent_MTases_sf"/>
</dbReference>
<dbReference type="GO" id="GO:0008168">
    <property type="term" value="F:methyltransferase activity"/>
    <property type="evidence" value="ECO:0007669"/>
    <property type="project" value="UniProtKB-KW"/>
</dbReference>
<evidence type="ECO:0000313" key="3">
    <source>
        <dbReference type="EMBL" id="CAV20283.1"/>
    </source>
</evidence>
<organism evidence="3 4">
    <name type="scientific">Vibrio atlanticus (strain LGP32)</name>
    <name type="common">Vibrio splendidus (strain Mel32)</name>
    <dbReference type="NCBI Taxonomy" id="575788"/>
    <lineage>
        <taxon>Bacteria</taxon>
        <taxon>Pseudomonadati</taxon>
        <taxon>Pseudomonadota</taxon>
        <taxon>Gammaproteobacteria</taxon>
        <taxon>Vibrionales</taxon>
        <taxon>Vibrionaceae</taxon>
        <taxon>Vibrio</taxon>
    </lineage>
</organism>
<dbReference type="STRING" id="575788.VS_3005"/>
<keyword evidence="2" id="KW-0808">Transferase</keyword>
<dbReference type="SUPFAM" id="SSF53335">
    <property type="entry name" value="S-adenosyl-L-methionine-dependent methyltransferases"/>
    <property type="match status" value="1"/>
</dbReference>
<dbReference type="EMBL" id="FM954972">
    <property type="protein sequence ID" value="CAV20283.1"/>
    <property type="molecule type" value="Genomic_DNA"/>
</dbReference>
<dbReference type="KEGG" id="vsp:VS_3005"/>
<dbReference type="PANTHER" id="PTHR43619">
    <property type="entry name" value="S-ADENOSYL-L-METHIONINE-DEPENDENT METHYLTRANSFERASE YKTD-RELATED"/>
    <property type="match status" value="1"/>
</dbReference>
<dbReference type="Proteomes" id="UP000009100">
    <property type="component" value="Chromosome 1"/>
</dbReference>
<dbReference type="GO" id="GO:0032259">
    <property type="term" value="P:methylation"/>
    <property type="evidence" value="ECO:0007669"/>
    <property type="project" value="UniProtKB-KW"/>
</dbReference>
<dbReference type="PIRSF" id="PIRSF028177">
    <property type="entry name" value="Polyketide_synth_Omtfrase_TcmP"/>
    <property type="match status" value="1"/>
</dbReference>
<dbReference type="InterPro" id="IPR016874">
    <property type="entry name" value="TcmP-like"/>
</dbReference>
<proteinExistence type="predicted"/>
<gene>
    <name evidence="3" type="ordered locus">VS_3005</name>
</gene>
<dbReference type="AlphaFoldDB" id="B7VM93"/>
<dbReference type="InterPro" id="IPR007213">
    <property type="entry name" value="Ppm1/Ppm2/Tcmp"/>
</dbReference>
<dbReference type="Pfam" id="PF04072">
    <property type="entry name" value="LCM"/>
    <property type="match status" value="1"/>
</dbReference>
<sequence>MMMPNPTKPQMKPLIRKSHTYDQKASSDLGSAHQEFQVPTNLVQHLWFRSRESLADDGLVYDPIAAQACKRCQLAPECLTGELDQQQLLYATLTQLCDSQVQQFLSHNPDAWIINVGAGLDTRFYRLDNGRCHWVELDVTENLVWRQRLFHKNERYRLECGSVDDLTWLDELNIPEQASVMVVCEHALLDCNEQQTANFIQSLSRYFTHAHACLVLAGDKSSSALGQKLGSGKYAHGLSSPIDSVLNWLPWAQWVKAFSPLDQQCNRWKFWQRLLCKISQVKKRLTPQLVLVKW</sequence>
<evidence type="ECO:0000256" key="1">
    <source>
        <dbReference type="ARBA" id="ARBA00022603"/>
    </source>
</evidence>
<accession>B7VM93</accession>
<dbReference type="eggNOG" id="COG3315">
    <property type="taxonomic scope" value="Bacteria"/>
</dbReference>
<reference evidence="3 4" key="1">
    <citation type="submission" date="2009-02" db="EMBL/GenBank/DDBJ databases">
        <title>Vibrio splendidus str. LGP32 complete genome.</title>
        <authorList>
            <person name="Mazel D."/>
            <person name="Le Roux F."/>
        </authorList>
    </citation>
    <scope>NUCLEOTIDE SEQUENCE [LARGE SCALE GENOMIC DNA]</scope>
    <source>
        <strain evidence="3 4">LGP32</strain>
    </source>
</reference>
<dbReference type="PANTHER" id="PTHR43619:SF2">
    <property type="entry name" value="S-ADENOSYL-L-METHIONINE-DEPENDENT METHYLTRANSFERASES SUPERFAMILY PROTEIN"/>
    <property type="match status" value="1"/>
</dbReference>
<evidence type="ECO:0000313" key="4">
    <source>
        <dbReference type="Proteomes" id="UP000009100"/>
    </source>
</evidence>
<dbReference type="Gene3D" id="3.40.50.150">
    <property type="entry name" value="Vaccinia Virus protein VP39"/>
    <property type="match status" value="1"/>
</dbReference>
<keyword evidence="1" id="KW-0489">Methyltransferase</keyword>
<evidence type="ECO:0000256" key="2">
    <source>
        <dbReference type="ARBA" id="ARBA00022679"/>
    </source>
</evidence>
<name>B7VM93_VIBA3</name>
<dbReference type="HOGENOM" id="CLU_1030339_0_0_6"/>
<protein>
    <submittedName>
        <fullName evidence="3">O-methyltransferase-related protein</fullName>
    </submittedName>
</protein>